<organism evidence="1 2">
    <name type="scientific">Pajaroellobacter abortibovis</name>
    <dbReference type="NCBI Taxonomy" id="1882918"/>
    <lineage>
        <taxon>Bacteria</taxon>
        <taxon>Pseudomonadati</taxon>
        <taxon>Myxococcota</taxon>
        <taxon>Polyangia</taxon>
        <taxon>Polyangiales</taxon>
        <taxon>Polyangiaceae</taxon>
    </lineage>
</organism>
<dbReference type="Proteomes" id="UP000185544">
    <property type="component" value="Chromosome"/>
</dbReference>
<evidence type="ECO:0000313" key="2">
    <source>
        <dbReference type="Proteomes" id="UP000185544"/>
    </source>
</evidence>
<keyword evidence="2" id="KW-1185">Reference proteome</keyword>
<protein>
    <submittedName>
        <fullName evidence="1">Uncharacterized protein</fullName>
    </submittedName>
</protein>
<evidence type="ECO:0000313" key="1">
    <source>
        <dbReference type="EMBL" id="APR99700.1"/>
    </source>
</evidence>
<dbReference type="KEGG" id="pabo:BCY86_02685"/>
<proteinExistence type="predicted"/>
<dbReference type="AlphaFoldDB" id="A0A1L6MVX5"/>
<dbReference type="EMBL" id="CP016908">
    <property type="protein sequence ID" value="APR99700.1"/>
    <property type="molecule type" value="Genomic_DNA"/>
</dbReference>
<gene>
    <name evidence="1" type="ORF">BCY86_02685</name>
</gene>
<name>A0A1L6MVX5_9BACT</name>
<accession>A0A1L6MVX5</accession>
<reference evidence="1 2" key="1">
    <citation type="submission" date="2016-08" db="EMBL/GenBank/DDBJ databases">
        <title>Identification and validation of antigenic proteins from Pajaroellobacter abortibovis using de-novo genome sequence assembly and reverse vaccinology.</title>
        <authorList>
            <person name="Welly B.T."/>
            <person name="Miller M.R."/>
            <person name="Stott J.L."/>
            <person name="Blanchard M.T."/>
            <person name="Islas-Trejo A.D."/>
            <person name="O'Rourke S.M."/>
            <person name="Young A.E."/>
            <person name="Medrano J.F."/>
            <person name="Van Eenennaam A.L."/>
        </authorList>
    </citation>
    <scope>NUCLEOTIDE SEQUENCE [LARGE SCALE GENOMIC DNA]</scope>
    <source>
        <strain evidence="1 2">BTF92-0548A/99-0131</strain>
    </source>
</reference>
<sequence>MYKFFLFSIKWEGLKVFTGDSISISRPLDILSEFLHFHHLEELNLNTDFDIRDWTKLPGFLTLKKLRVNARTIVAPLQPSYSNSLEELELSTQGLSTDIN</sequence>